<reference evidence="2" key="1">
    <citation type="journal article" date="2015" name="Nature">
        <title>Complex archaea that bridge the gap between prokaryotes and eukaryotes.</title>
        <authorList>
            <person name="Spang A."/>
            <person name="Saw J.H."/>
            <person name="Jorgensen S.L."/>
            <person name="Zaremba-Niedzwiedzka K."/>
            <person name="Martijn J."/>
            <person name="Lind A.E."/>
            <person name="van Eijk R."/>
            <person name="Schleper C."/>
            <person name="Guy L."/>
            <person name="Ettema T.J."/>
        </authorList>
    </citation>
    <scope>NUCLEOTIDE SEQUENCE</scope>
</reference>
<feature type="region of interest" description="Disordered" evidence="1">
    <location>
        <begin position="54"/>
        <end position="80"/>
    </location>
</feature>
<proteinExistence type="predicted"/>
<gene>
    <name evidence="2" type="ORF">LCGC14_1831880</name>
</gene>
<protein>
    <submittedName>
        <fullName evidence="2">Uncharacterized protein</fullName>
    </submittedName>
</protein>
<organism evidence="2">
    <name type="scientific">marine sediment metagenome</name>
    <dbReference type="NCBI Taxonomy" id="412755"/>
    <lineage>
        <taxon>unclassified sequences</taxon>
        <taxon>metagenomes</taxon>
        <taxon>ecological metagenomes</taxon>
    </lineage>
</organism>
<dbReference type="EMBL" id="LAZR01018105">
    <property type="protein sequence ID" value="KKL97700.1"/>
    <property type="molecule type" value="Genomic_DNA"/>
</dbReference>
<evidence type="ECO:0000313" key="2">
    <source>
        <dbReference type="EMBL" id="KKL97700.1"/>
    </source>
</evidence>
<name>A0A0F9IVB3_9ZZZZ</name>
<dbReference type="AlphaFoldDB" id="A0A0F9IVB3"/>
<comment type="caution">
    <text evidence="2">The sequence shown here is derived from an EMBL/GenBank/DDBJ whole genome shotgun (WGS) entry which is preliminary data.</text>
</comment>
<evidence type="ECO:0000256" key="1">
    <source>
        <dbReference type="SAM" id="MobiDB-lite"/>
    </source>
</evidence>
<accession>A0A0F9IVB3</accession>
<sequence length="143" mass="15620">MSEPLEKALRDLLNVHSAENVSNTPDHVLAQFMLGCLDAFNTATQQRETFYGRTPSVAGTELNSDGGTHRNEPETPLGQKPLDVCHVCGNEFITCDEQALDGCPGCGRSAPVTPTRNEPRLGIVQDRLGAEFEMPRRNKPGEE</sequence>